<dbReference type="InterPro" id="IPR001387">
    <property type="entry name" value="Cro/C1-type_HTH"/>
</dbReference>
<evidence type="ECO:0000256" key="1">
    <source>
        <dbReference type="ARBA" id="ARBA00023125"/>
    </source>
</evidence>
<dbReference type="InterPro" id="IPR013096">
    <property type="entry name" value="Cupin_2"/>
</dbReference>
<dbReference type="InterPro" id="IPR014710">
    <property type="entry name" value="RmlC-like_jellyroll"/>
</dbReference>
<sequence length="206" mass="22303">MRKLDDALAEKPARELDEADVRVGRRVRAMRLARNLSLADLATRAGISIGALSQIERGMTSLRVRVIWPLAAALDCEPSALIADGEEQASDLYCVRPRDRRSLPVRSEGIAKALLSPPGATLTGLLVTVEPGGGTAEAYAHAGHEFGFVSAGEVELTIDSARYQLRAGDSFAFKSTLTHAFRNTSDERCEILWVNTTKPSKVRDGD</sequence>
<protein>
    <submittedName>
        <fullName evidence="3">XRE family transcriptional regulator</fullName>
    </submittedName>
</protein>
<keyword evidence="1" id="KW-0238">DNA-binding</keyword>
<dbReference type="CDD" id="cd00093">
    <property type="entry name" value="HTH_XRE"/>
    <property type="match status" value="1"/>
</dbReference>
<feature type="domain" description="HTH cro/C1-type" evidence="2">
    <location>
        <begin position="27"/>
        <end position="81"/>
    </location>
</feature>
<gene>
    <name evidence="3" type="ORF">GCM10008179_03930</name>
</gene>
<dbReference type="InterPro" id="IPR010982">
    <property type="entry name" value="Lambda_DNA-bd_dom_sf"/>
</dbReference>
<dbReference type="PROSITE" id="PS50943">
    <property type="entry name" value="HTH_CROC1"/>
    <property type="match status" value="1"/>
</dbReference>
<dbReference type="Pfam" id="PF01381">
    <property type="entry name" value="HTH_3"/>
    <property type="match status" value="1"/>
</dbReference>
<dbReference type="Pfam" id="PF07883">
    <property type="entry name" value="Cupin_2"/>
    <property type="match status" value="1"/>
</dbReference>
<comment type="caution">
    <text evidence="3">The sequence shown here is derived from an EMBL/GenBank/DDBJ whole genome shotgun (WGS) entry which is preliminary data.</text>
</comment>
<dbReference type="GO" id="GO:0003700">
    <property type="term" value="F:DNA-binding transcription factor activity"/>
    <property type="evidence" value="ECO:0007669"/>
    <property type="project" value="TreeGrafter"/>
</dbReference>
<dbReference type="GO" id="GO:0003677">
    <property type="term" value="F:DNA binding"/>
    <property type="evidence" value="ECO:0007669"/>
    <property type="project" value="UniProtKB-KW"/>
</dbReference>
<reference evidence="3" key="2">
    <citation type="submission" date="2023-01" db="EMBL/GenBank/DDBJ databases">
        <authorList>
            <person name="Sun Q."/>
            <person name="Evtushenko L."/>
        </authorList>
    </citation>
    <scope>NUCLEOTIDE SEQUENCE</scope>
    <source>
        <strain evidence="3">VKM B-2347</strain>
    </source>
</reference>
<dbReference type="CDD" id="cd02209">
    <property type="entry name" value="cupin_XRE_C"/>
    <property type="match status" value="1"/>
</dbReference>
<dbReference type="InterPro" id="IPR050807">
    <property type="entry name" value="TransReg_Diox_bact_type"/>
</dbReference>
<dbReference type="Proteomes" id="UP001143372">
    <property type="component" value="Unassembled WGS sequence"/>
</dbReference>
<name>A0A9W6IZY6_9HYPH</name>
<dbReference type="SUPFAM" id="SSF51182">
    <property type="entry name" value="RmlC-like cupins"/>
    <property type="match status" value="1"/>
</dbReference>
<dbReference type="EMBL" id="BSFI01000002">
    <property type="protein sequence ID" value="GLK66755.1"/>
    <property type="molecule type" value="Genomic_DNA"/>
</dbReference>
<organism evidence="3 4">
    <name type="scientific">Hansschlegelia plantiphila</name>
    <dbReference type="NCBI Taxonomy" id="374655"/>
    <lineage>
        <taxon>Bacteria</taxon>
        <taxon>Pseudomonadati</taxon>
        <taxon>Pseudomonadota</taxon>
        <taxon>Alphaproteobacteria</taxon>
        <taxon>Hyphomicrobiales</taxon>
        <taxon>Methylopilaceae</taxon>
        <taxon>Hansschlegelia</taxon>
    </lineage>
</organism>
<proteinExistence type="predicted"/>
<evidence type="ECO:0000313" key="3">
    <source>
        <dbReference type="EMBL" id="GLK66755.1"/>
    </source>
</evidence>
<dbReference type="PANTHER" id="PTHR46797:SF2">
    <property type="entry name" value="TRANSCRIPTIONAL REGULATOR"/>
    <property type="match status" value="1"/>
</dbReference>
<dbReference type="SMART" id="SM00530">
    <property type="entry name" value="HTH_XRE"/>
    <property type="match status" value="1"/>
</dbReference>
<dbReference type="RefSeq" id="WP_271167016.1">
    <property type="nucleotide sequence ID" value="NZ_BSFI01000002.1"/>
</dbReference>
<evidence type="ECO:0000313" key="4">
    <source>
        <dbReference type="Proteomes" id="UP001143372"/>
    </source>
</evidence>
<keyword evidence="4" id="KW-1185">Reference proteome</keyword>
<dbReference type="GO" id="GO:0005829">
    <property type="term" value="C:cytosol"/>
    <property type="evidence" value="ECO:0007669"/>
    <property type="project" value="TreeGrafter"/>
</dbReference>
<dbReference type="Gene3D" id="2.60.120.10">
    <property type="entry name" value="Jelly Rolls"/>
    <property type="match status" value="1"/>
</dbReference>
<dbReference type="InterPro" id="IPR011051">
    <property type="entry name" value="RmlC_Cupin_sf"/>
</dbReference>
<evidence type="ECO:0000259" key="2">
    <source>
        <dbReference type="PROSITE" id="PS50943"/>
    </source>
</evidence>
<reference evidence="3" key="1">
    <citation type="journal article" date="2014" name="Int. J. Syst. Evol. Microbiol.">
        <title>Complete genome sequence of Corynebacterium casei LMG S-19264T (=DSM 44701T), isolated from a smear-ripened cheese.</title>
        <authorList>
            <consortium name="US DOE Joint Genome Institute (JGI-PGF)"/>
            <person name="Walter F."/>
            <person name="Albersmeier A."/>
            <person name="Kalinowski J."/>
            <person name="Ruckert C."/>
        </authorList>
    </citation>
    <scope>NUCLEOTIDE SEQUENCE</scope>
    <source>
        <strain evidence="3">VKM B-2347</strain>
    </source>
</reference>
<dbReference type="PANTHER" id="PTHR46797">
    <property type="entry name" value="HTH-TYPE TRANSCRIPTIONAL REGULATOR"/>
    <property type="match status" value="1"/>
</dbReference>
<dbReference type="AlphaFoldDB" id="A0A9W6IZY6"/>
<dbReference type="SUPFAM" id="SSF47413">
    <property type="entry name" value="lambda repressor-like DNA-binding domains"/>
    <property type="match status" value="1"/>
</dbReference>
<dbReference type="Gene3D" id="1.10.260.40">
    <property type="entry name" value="lambda repressor-like DNA-binding domains"/>
    <property type="match status" value="1"/>
</dbReference>
<accession>A0A9W6IZY6</accession>